<reference evidence="1 2" key="1">
    <citation type="submission" date="2011-07" db="EMBL/GenBank/DDBJ databases">
        <authorList>
            <person name="Coyne R."/>
            <person name="Brami D."/>
            <person name="Johnson J."/>
            <person name="Hostetler J."/>
            <person name="Hannick L."/>
            <person name="Clark T."/>
            <person name="Cassidy-Hanley D."/>
            <person name="Inman J."/>
        </authorList>
    </citation>
    <scope>NUCLEOTIDE SEQUENCE [LARGE SCALE GENOMIC DNA]</scope>
    <source>
        <strain evidence="1 2">G5</strain>
    </source>
</reference>
<sequence length="50" mass="5991">MGNQPPPKQNYNPLQEKQKIEIACMKVKYHLELQRDRRLSQANNKEKQLI</sequence>
<proteinExistence type="predicted"/>
<accession>G0R2I7</accession>
<dbReference type="GeneID" id="14904398"/>
<dbReference type="OrthoDB" id="311339at2759"/>
<protein>
    <submittedName>
        <fullName evidence="1">Uncharacterized protein</fullName>
    </submittedName>
</protein>
<dbReference type="Proteomes" id="UP000008983">
    <property type="component" value="Unassembled WGS sequence"/>
</dbReference>
<evidence type="ECO:0000313" key="1">
    <source>
        <dbReference type="EMBL" id="EGR28320.1"/>
    </source>
</evidence>
<dbReference type="EMBL" id="GL984264">
    <property type="protein sequence ID" value="EGR28320.1"/>
    <property type="molecule type" value="Genomic_DNA"/>
</dbReference>
<dbReference type="InParanoid" id="G0R2I7"/>
<keyword evidence="2" id="KW-1185">Reference proteome</keyword>
<dbReference type="AlphaFoldDB" id="G0R2I7"/>
<organism evidence="1 2">
    <name type="scientific">Ichthyophthirius multifiliis</name>
    <name type="common">White spot disease agent</name>
    <name type="synonym">Ich</name>
    <dbReference type="NCBI Taxonomy" id="5932"/>
    <lineage>
        <taxon>Eukaryota</taxon>
        <taxon>Sar</taxon>
        <taxon>Alveolata</taxon>
        <taxon>Ciliophora</taxon>
        <taxon>Intramacronucleata</taxon>
        <taxon>Oligohymenophorea</taxon>
        <taxon>Hymenostomatida</taxon>
        <taxon>Ophryoglenina</taxon>
        <taxon>Ichthyophthirius</taxon>
    </lineage>
</organism>
<feature type="non-terminal residue" evidence="1">
    <location>
        <position position="50"/>
    </location>
</feature>
<gene>
    <name evidence="1" type="ORF">IMG5_178520</name>
</gene>
<evidence type="ECO:0000313" key="2">
    <source>
        <dbReference type="Proteomes" id="UP000008983"/>
    </source>
</evidence>
<name>G0R2I7_ICHMU</name>
<dbReference type="RefSeq" id="XP_004027665.1">
    <property type="nucleotide sequence ID" value="XM_004027616.1"/>
</dbReference>